<dbReference type="GO" id="GO:0005385">
    <property type="term" value="F:zinc ion transmembrane transporter activity"/>
    <property type="evidence" value="ECO:0007669"/>
    <property type="project" value="TreeGrafter"/>
</dbReference>
<keyword evidence="7" id="KW-1185">Reference proteome</keyword>
<dbReference type="PANTHER" id="PTHR11040:SF70">
    <property type="entry name" value="OS05G0316100 PROTEIN"/>
    <property type="match status" value="1"/>
</dbReference>
<evidence type="ECO:0000256" key="5">
    <source>
        <dbReference type="SAM" id="Phobius"/>
    </source>
</evidence>
<dbReference type="HOGENOM" id="CLU_015114_1_2_2"/>
<dbReference type="EMBL" id="CP006646">
    <property type="protein sequence ID" value="AGT34480.1"/>
    <property type="molecule type" value="Genomic_DNA"/>
</dbReference>
<proteinExistence type="predicted"/>
<evidence type="ECO:0000313" key="7">
    <source>
        <dbReference type="Proteomes" id="UP000015543"/>
    </source>
</evidence>
<keyword evidence="2 5" id="KW-0812">Transmembrane</keyword>
<evidence type="ECO:0000256" key="3">
    <source>
        <dbReference type="ARBA" id="ARBA00022989"/>
    </source>
</evidence>
<protein>
    <recommendedName>
        <fullName evidence="8">ZIP family metal transporter</fullName>
    </recommendedName>
</protein>
<dbReference type="RefSeq" id="WP_020961778.1">
    <property type="nucleotide sequence ID" value="NC_022093.1"/>
</dbReference>
<feature type="transmembrane region" description="Helical" evidence="5">
    <location>
        <begin position="49"/>
        <end position="70"/>
    </location>
</feature>
<dbReference type="KEGG" id="thb:N186_00410"/>
<feature type="transmembrane region" description="Helical" evidence="5">
    <location>
        <begin position="14"/>
        <end position="37"/>
    </location>
</feature>
<evidence type="ECO:0000256" key="2">
    <source>
        <dbReference type="ARBA" id="ARBA00022692"/>
    </source>
</evidence>
<dbReference type="Pfam" id="PF02535">
    <property type="entry name" value="Zip"/>
    <property type="match status" value="1"/>
</dbReference>
<keyword evidence="3 5" id="KW-1133">Transmembrane helix</keyword>
<evidence type="ECO:0000256" key="1">
    <source>
        <dbReference type="ARBA" id="ARBA00004141"/>
    </source>
</evidence>
<evidence type="ECO:0008006" key="8">
    <source>
        <dbReference type="Google" id="ProtNLM"/>
    </source>
</evidence>
<dbReference type="PANTHER" id="PTHR11040">
    <property type="entry name" value="ZINC/IRON TRANSPORTER"/>
    <property type="match status" value="1"/>
</dbReference>
<dbReference type="InterPro" id="IPR003689">
    <property type="entry name" value="ZIP"/>
</dbReference>
<organism evidence="6 7">
    <name type="scientific">Thermofilum adornatum</name>
    <dbReference type="NCBI Taxonomy" id="1365176"/>
    <lineage>
        <taxon>Archaea</taxon>
        <taxon>Thermoproteota</taxon>
        <taxon>Thermoprotei</taxon>
        <taxon>Thermofilales</taxon>
        <taxon>Thermofilaceae</taxon>
        <taxon>Thermofilum</taxon>
    </lineage>
</organism>
<keyword evidence="4 5" id="KW-0472">Membrane</keyword>
<evidence type="ECO:0000313" key="6">
    <source>
        <dbReference type="EMBL" id="AGT34480.1"/>
    </source>
</evidence>
<reference evidence="6 7" key="1">
    <citation type="journal article" date="2013" name="Genome Announc.">
        <title>Complete Genomic Sequence of 'Thermofilum adornatus' Strain 1910bT, a Hyperthermophilic Anaerobic Organotrophic Crenarchaeon.</title>
        <authorList>
            <person name="Dominova I.N."/>
            <person name="Kublanov I.V."/>
            <person name="Podosokorskaya O.A."/>
            <person name="Derbikova K.S."/>
            <person name="Patrushev M.V."/>
            <person name="Toshchakov S.V."/>
        </authorList>
    </citation>
    <scope>NUCLEOTIDE SEQUENCE [LARGE SCALE GENOMIC DNA]</scope>
    <source>
        <strain evidence="7">1910b</strain>
    </source>
</reference>
<dbReference type="GO" id="GO:0016020">
    <property type="term" value="C:membrane"/>
    <property type="evidence" value="ECO:0007669"/>
    <property type="project" value="UniProtKB-SubCell"/>
</dbReference>
<sequence>MNIGMDIPYLDNPIVVSLYLGLLAAATTSLGALPVAFSRSTTWRHLDVALAFSAGVMLVSSFTSLILPAIEISKSFLIVSLGILAGVVAIRLIDRFVPHEHLYAGYEGPAIGKKLLKKVWLLALAVIIHNLPEGLAIGVSTAYSIPVGIATGIAISIQDVPEGLAVALPASATGGVRKATVIAILSGLSETLMAVLGAVLFTTFSILLPIGMGFAGGAMLYVTVKELVPEIYREEHSELKVTAGFITGFLLMLFLDSAF</sequence>
<comment type="subcellular location">
    <subcellularLocation>
        <location evidence="1">Membrane</location>
        <topology evidence="1">Multi-pass membrane protein</topology>
    </subcellularLocation>
</comment>
<feature type="transmembrane region" description="Helical" evidence="5">
    <location>
        <begin position="76"/>
        <end position="93"/>
    </location>
</feature>
<feature type="transmembrane region" description="Helical" evidence="5">
    <location>
        <begin position="192"/>
        <end position="221"/>
    </location>
</feature>
<dbReference type="eggNOG" id="arCOG00576">
    <property type="taxonomic scope" value="Archaea"/>
</dbReference>
<dbReference type="Proteomes" id="UP000015543">
    <property type="component" value="Chromosome"/>
</dbReference>
<gene>
    <name evidence="6" type="ORF">N186_00410</name>
</gene>
<name>S5Z5E1_9CREN</name>
<dbReference type="GeneID" id="16572730"/>
<dbReference type="AlphaFoldDB" id="S5Z5E1"/>
<accession>S5Z5E1</accession>
<evidence type="ECO:0000256" key="4">
    <source>
        <dbReference type="ARBA" id="ARBA00023136"/>
    </source>
</evidence>
<dbReference type="PATRIC" id="fig|1365176.7.peg.83"/>